<name>A0AAD4HFC3_9AGAM</name>
<protein>
    <submittedName>
        <fullName evidence="2">Uncharacterized protein</fullName>
    </submittedName>
</protein>
<proteinExistence type="predicted"/>
<keyword evidence="3" id="KW-1185">Reference proteome</keyword>
<gene>
    <name evidence="2" type="ORF">F5891DRAFT_985922</name>
</gene>
<dbReference type="GeneID" id="64671968"/>
<dbReference type="Proteomes" id="UP001195769">
    <property type="component" value="Unassembled WGS sequence"/>
</dbReference>
<evidence type="ECO:0000313" key="2">
    <source>
        <dbReference type="EMBL" id="KAG1893414.1"/>
    </source>
</evidence>
<evidence type="ECO:0000256" key="1">
    <source>
        <dbReference type="SAM" id="MobiDB-lite"/>
    </source>
</evidence>
<feature type="region of interest" description="Disordered" evidence="1">
    <location>
        <begin position="363"/>
        <end position="384"/>
    </location>
</feature>
<sequence>MAVPPEVANDALNAMLAVVQSLVQRCIKVKKGDPEALRLSDEIARRVAKDLKLYSGNATSFSPQLLSFAAVVRQHSKGGAFENVPDWTSVTNDDPRIKNHPRFEKTVDYRPPSTFNHPAIGTSTDIPATVPIPPAIIVPPSTPSTPPSMPSQTDLDVIATPVEEPKRWLRAAKNPPRVGRPAHPPLRYRHLYFPEAEREQWKIASAAGDSKKRKAEDEDTDGTKVAKKMRKVKSDVEKEPTGGVIHVKRRASNSLPLQELPPVATDKDVLLVADKDFLDAETRPAEWGSDSDVATPWQHSVHYHPRRCDKCAKLDVACLVLPDKKFGYTRLACANCDNMKIACAIDGVGVRQRLQGNAAKASSDACKTPKTSKSRAVSEKFAARPSRSQRSIACSKGTFSSWPRNELSSLDSVGAEKKPTEVLPGQAQIQLENRQSPAPTNLLEPEPTAREILQGIQDLGRRLDLLAANERVDALEVRVGSVETNLLQRLDELELRLNESDARWKSLESIK</sequence>
<dbReference type="AlphaFoldDB" id="A0AAD4HFC3"/>
<accession>A0AAD4HFC3</accession>
<reference evidence="2" key="1">
    <citation type="journal article" date="2020" name="New Phytol.">
        <title>Comparative genomics reveals dynamic genome evolution in host specialist ectomycorrhizal fungi.</title>
        <authorList>
            <person name="Lofgren L.A."/>
            <person name="Nguyen N.H."/>
            <person name="Vilgalys R."/>
            <person name="Ruytinx J."/>
            <person name="Liao H.L."/>
            <person name="Branco S."/>
            <person name="Kuo A."/>
            <person name="LaButti K."/>
            <person name="Lipzen A."/>
            <person name="Andreopoulos W."/>
            <person name="Pangilinan J."/>
            <person name="Riley R."/>
            <person name="Hundley H."/>
            <person name="Na H."/>
            <person name="Barry K."/>
            <person name="Grigoriev I.V."/>
            <person name="Stajich J.E."/>
            <person name="Kennedy P.G."/>
        </authorList>
    </citation>
    <scope>NUCLEOTIDE SEQUENCE</scope>
    <source>
        <strain evidence="2">FC203</strain>
    </source>
</reference>
<organism evidence="2 3">
    <name type="scientific">Suillus fuscotomentosus</name>
    <dbReference type="NCBI Taxonomy" id="1912939"/>
    <lineage>
        <taxon>Eukaryota</taxon>
        <taxon>Fungi</taxon>
        <taxon>Dikarya</taxon>
        <taxon>Basidiomycota</taxon>
        <taxon>Agaricomycotina</taxon>
        <taxon>Agaricomycetes</taxon>
        <taxon>Agaricomycetidae</taxon>
        <taxon>Boletales</taxon>
        <taxon>Suillineae</taxon>
        <taxon>Suillaceae</taxon>
        <taxon>Suillus</taxon>
    </lineage>
</organism>
<feature type="region of interest" description="Disordered" evidence="1">
    <location>
        <begin position="205"/>
        <end position="238"/>
    </location>
</feature>
<dbReference type="EMBL" id="JABBWK010000100">
    <property type="protein sequence ID" value="KAG1893414.1"/>
    <property type="molecule type" value="Genomic_DNA"/>
</dbReference>
<feature type="region of interest" description="Disordered" evidence="1">
    <location>
        <begin position="106"/>
        <end position="128"/>
    </location>
</feature>
<comment type="caution">
    <text evidence="2">The sequence shown here is derived from an EMBL/GenBank/DDBJ whole genome shotgun (WGS) entry which is preliminary data.</text>
</comment>
<dbReference type="RefSeq" id="XP_041218990.1">
    <property type="nucleotide sequence ID" value="XM_041377670.1"/>
</dbReference>
<feature type="compositionally biased region" description="Polar residues" evidence="1">
    <location>
        <begin position="113"/>
        <end position="125"/>
    </location>
</feature>
<evidence type="ECO:0000313" key="3">
    <source>
        <dbReference type="Proteomes" id="UP001195769"/>
    </source>
</evidence>